<dbReference type="PANTHER" id="PTHR43265:SF1">
    <property type="entry name" value="ESTERASE ESTD"/>
    <property type="match status" value="1"/>
</dbReference>
<organism evidence="2">
    <name type="scientific">sediment metagenome</name>
    <dbReference type="NCBI Taxonomy" id="749907"/>
    <lineage>
        <taxon>unclassified sequences</taxon>
        <taxon>metagenomes</taxon>
        <taxon>ecological metagenomes</taxon>
    </lineage>
</organism>
<dbReference type="SUPFAM" id="SSF53474">
    <property type="entry name" value="alpha/beta-Hydrolases"/>
    <property type="match status" value="1"/>
</dbReference>
<sequence length="239" mass="26356">MLSEGFAKNGISTLRFDKRGIGKSNPAMTSESELRFETYVNDVVAWISLLRSDNRFSKIIIAGHSEGSLTGMLAAQQSKAESFISIAGVGKSADKILQDQLKNKLPANLLDESNKIIDSLKMGKTVSNVNPALFALYRPGVQPYMISWIKYDPSKEIGKLNIPVLIIQGTTDLQVSVENARLLSAAKPDAELLIIENMNHVLKESDNDIQKNMATYRNLDLPLQTGLIDNMVSFIKSNK</sequence>
<dbReference type="PANTHER" id="PTHR43265">
    <property type="entry name" value="ESTERASE ESTD"/>
    <property type="match status" value="1"/>
</dbReference>
<proteinExistence type="predicted"/>
<gene>
    <name evidence="2" type="ORF">LDC_0262</name>
</gene>
<comment type="caution">
    <text evidence="2">The sequence shown here is derived from an EMBL/GenBank/DDBJ whole genome shotgun (WGS) entry which is preliminary data.</text>
</comment>
<dbReference type="Gene3D" id="3.40.50.1820">
    <property type="entry name" value="alpha/beta hydrolase"/>
    <property type="match status" value="1"/>
</dbReference>
<feature type="domain" description="Serine aminopeptidase S33" evidence="1">
    <location>
        <begin position="4"/>
        <end position="96"/>
    </location>
</feature>
<accession>D9PFI0</accession>
<evidence type="ECO:0000313" key="2">
    <source>
        <dbReference type="EMBL" id="EFK97688.1"/>
    </source>
</evidence>
<dbReference type="Pfam" id="PF12146">
    <property type="entry name" value="Hydrolase_4"/>
    <property type="match status" value="1"/>
</dbReference>
<protein>
    <submittedName>
        <fullName evidence="2">Protein containing alpha/beta hydrolase fold</fullName>
    </submittedName>
</protein>
<dbReference type="EMBL" id="ADZX01000069">
    <property type="protein sequence ID" value="EFK97688.1"/>
    <property type="molecule type" value="Genomic_DNA"/>
</dbReference>
<reference evidence="2" key="1">
    <citation type="submission" date="2010-07" db="EMBL/GenBank/DDBJ databases">
        <authorList>
            <consortium name="CONSOLIDER consortium CSD2007-00005"/>
            <person name="Guazzaroni M.-E."/>
            <person name="Richter M."/>
            <person name="Garcia-Salamanca A."/>
            <person name="Yarza P."/>
            <person name="Ferrer M."/>
        </authorList>
    </citation>
    <scope>NUCLEOTIDE SEQUENCE</scope>
</reference>
<dbReference type="InterPro" id="IPR053145">
    <property type="entry name" value="AB_hydrolase_Est10"/>
</dbReference>
<evidence type="ECO:0000259" key="1">
    <source>
        <dbReference type="Pfam" id="PF12146"/>
    </source>
</evidence>
<name>D9PFI0_9ZZZZ</name>
<dbReference type="GO" id="GO:0052689">
    <property type="term" value="F:carboxylic ester hydrolase activity"/>
    <property type="evidence" value="ECO:0007669"/>
    <property type="project" value="TreeGrafter"/>
</dbReference>
<dbReference type="InterPro" id="IPR022742">
    <property type="entry name" value="Hydrolase_4"/>
</dbReference>
<dbReference type="InterPro" id="IPR029058">
    <property type="entry name" value="AB_hydrolase_fold"/>
</dbReference>
<dbReference type="AlphaFoldDB" id="D9PFI0"/>
<reference evidence="2" key="2">
    <citation type="journal article" date="2011" name="Microb. Ecol.">
        <title>Taxonomic and Functional Metagenomic Profiling of the Microbial Community in the Anoxic Sediment of a Sub-saline Shallow Lake (Laguna de Carrizo, Central Spain).</title>
        <authorList>
            <person name="Ferrer M."/>
            <person name="Guazzaroni M.E."/>
            <person name="Richter M."/>
            <person name="Garcia-Salamanca A."/>
            <person name="Yarza P."/>
            <person name="Suarez-Suarez A."/>
            <person name="Solano J."/>
            <person name="Alcaide M."/>
            <person name="van Dillewijn P."/>
            <person name="Molina-Henares M.A."/>
            <person name="Lopez-Cortes N."/>
            <person name="Al-Ramahi Y."/>
            <person name="Guerrero C."/>
            <person name="Acosta A."/>
            <person name="de Eugenio L.I."/>
            <person name="Martinez V."/>
            <person name="Marques S."/>
            <person name="Rojo F."/>
            <person name="Santero E."/>
            <person name="Genilloud O."/>
            <person name="Perez-Perez J."/>
            <person name="Rossello-Mora R."/>
            <person name="Ramos J.L."/>
        </authorList>
    </citation>
    <scope>NUCLEOTIDE SEQUENCE</scope>
</reference>
<keyword evidence="2" id="KW-0378">Hydrolase</keyword>